<dbReference type="InterPro" id="IPR045584">
    <property type="entry name" value="Pilin-like"/>
</dbReference>
<keyword evidence="3" id="KW-1185">Reference proteome</keyword>
<feature type="transmembrane region" description="Helical" evidence="1">
    <location>
        <begin position="20"/>
        <end position="42"/>
    </location>
</feature>
<sequence length="316" mass="34340">MNKLMQKCRRILKDSKGFTLLELIVVIAIMGFLVAMIAPRLAGVVAGATKNTDDTNMQRIATTTSTFNEKTGRLPNDLTNLVIRTAEGEYNVPGVSDGDATNGKEALNSVFGNDDESLVPLKIHYLSGTEVTELRNLGITRVRNWNMTNQVDADYNGEGLTPEGSYLEEVEVADGVAVLMVAAGADTGDNWDTSLVTDQHILDPDLSYRIVLGLGKENELVTSGQLQNTAVSPESGANNQYAYNNYMLVLPRLQATVDREGVAATTLDVREIDTGEATTVNVGEAQQSHQFLVLSPEGHMYPTELTGNWNIEDTNE</sequence>
<keyword evidence="1" id="KW-0472">Membrane</keyword>
<dbReference type="Pfam" id="PF07963">
    <property type="entry name" value="N_methyl"/>
    <property type="match status" value="1"/>
</dbReference>
<protein>
    <recommendedName>
        <fullName evidence="4">Prepilin-type N-terminal cleavage/methylation domain-containing protein</fullName>
    </recommendedName>
</protein>
<keyword evidence="1" id="KW-1133">Transmembrane helix</keyword>
<name>A0A3G1KRN0_FORW1</name>
<evidence type="ECO:0000313" key="2">
    <source>
        <dbReference type="EMBL" id="ATW24785.1"/>
    </source>
</evidence>
<dbReference type="Proteomes" id="UP000323521">
    <property type="component" value="Chromosome"/>
</dbReference>
<gene>
    <name evidence="2" type="ORF">DCMF_08370</name>
</gene>
<proteinExistence type="predicted"/>
<evidence type="ECO:0000256" key="1">
    <source>
        <dbReference type="SAM" id="Phobius"/>
    </source>
</evidence>
<dbReference type="Gene3D" id="3.30.700.10">
    <property type="entry name" value="Glycoprotein, Type 4 Pilin"/>
    <property type="match status" value="1"/>
</dbReference>
<dbReference type="KEGG" id="fwa:DCMF_08370"/>
<dbReference type="AlphaFoldDB" id="A0A3G1KRN0"/>
<dbReference type="SUPFAM" id="SSF54523">
    <property type="entry name" value="Pili subunits"/>
    <property type="match status" value="1"/>
</dbReference>
<dbReference type="RefSeq" id="WP_214659195.1">
    <property type="nucleotide sequence ID" value="NZ_CP017634.1"/>
</dbReference>
<keyword evidence="1" id="KW-0812">Transmembrane</keyword>
<dbReference type="InterPro" id="IPR012902">
    <property type="entry name" value="N_methyl_site"/>
</dbReference>
<evidence type="ECO:0000313" key="3">
    <source>
        <dbReference type="Proteomes" id="UP000323521"/>
    </source>
</evidence>
<dbReference type="EMBL" id="CP017634">
    <property type="protein sequence ID" value="ATW24785.1"/>
    <property type="molecule type" value="Genomic_DNA"/>
</dbReference>
<evidence type="ECO:0008006" key="4">
    <source>
        <dbReference type="Google" id="ProtNLM"/>
    </source>
</evidence>
<dbReference type="PROSITE" id="PS00409">
    <property type="entry name" value="PROKAR_NTER_METHYL"/>
    <property type="match status" value="1"/>
</dbReference>
<accession>A0A3G1KRN0</accession>
<organism evidence="2 3">
    <name type="scientific">Formimonas warabiya</name>
    <dbReference type="NCBI Taxonomy" id="1761012"/>
    <lineage>
        <taxon>Bacteria</taxon>
        <taxon>Bacillati</taxon>
        <taxon>Bacillota</taxon>
        <taxon>Clostridia</taxon>
        <taxon>Eubacteriales</taxon>
        <taxon>Peptococcaceae</taxon>
        <taxon>Candidatus Formimonas</taxon>
    </lineage>
</organism>
<reference evidence="2 3" key="1">
    <citation type="submission" date="2016-10" db="EMBL/GenBank/DDBJ databases">
        <title>Complete Genome Sequence of Peptococcaceae strain DCMF.</title>
        <authorList>
            <person name="Edwards R.J."/>
            <person name="Holland S.I."/>
            <person name="Deshpande N.P."/>
            <person name="Wong Y.K."/>
            <person name="Ertan H."/>
            <person name="Manefield M."/>
            <person name="Russell T.L."/>
            <person name="Lee M.J."/>
        </authorList>
    </citation>
    <scope>NUCLEOTIDE SEQUENCE [LARGE SCALE GENOMIC DNA]</scope>
    <source>
        <strain evidence="2 3">DCMF</strain>
    </source>
</reference>
<dbReference type="NCBIfam" id="TIGR02532">
    <property type="entry name" value="IV_pilin_GFxxxE"/>
    <property type="match status" value="1"/>
</dbReference>